<reference evidence="2" key="1">
    <citation type="journal article" date="2023" name="Plant J.">
        <title>The genome of the king protea, Protea cynaroides.</title>
        <authorList>
            <person name="Chang J."/>
            <person name="Duong T.A."/>
            <person name="Schoeman C."/>
            <person name="Ma X."/>
            <person name="Roodt D."/>
            <person name="Barker N."/>
            <person name="Li Z."/>
            <person name="Van de Peer Y."/>
            <person name="Mizrachi E."/>
        </authorList>
    </citation>
    <scope>NUCLEOTIDE SEQUENCE</scope>
    <source>
        <tissue evidence="2">Young leaves</tissue>
    </source>
</reference>
<dbReference type="EMBL" id="JAMYWD010000012">
    <property type="protein sequence ID" value="KAJ4950815.1"/>
    <property type="molecule type" value="Genomic_DNA"/>
</dbReference>
<name>A0A9Q0GQW5_9MAGN</name>
<dbReference type="Proteomes" id="UP001141806">
    <property type="component" value="Unassembled WGS sequence"/>
</dbReference>
<feature type="region of interest" description="Disordered" evidence="1">
    <location>
        <begin position="156"/>
        <end position="212"/>
    </location>
</feature>
<organism evidence="2 3">
    <name type="scientific">Protea cynaroides</name>
    <dbReference type="NCBI Taxonomy" id="273540"/>
    <lineage>
        <taxon>Eukaryota</taxon>
        <taxon>Viridiplantae</taxon>
        <taxon>Streptophyta</taxon>
        <taxon>Embryophyta</taxon>
        <taxon>Tracheophyta</taxon>
        <taxon>Spermatophyta</taxon>
        <taxon>Magnoliopsida</taxon>
        <taxon>Proteales</taxon>
        <taxon>Proteaceae</taxon>
        <taxon>Protea</taxon>
    </lineage>
</organism>
<keyword evidence="3" id="KW-1185">Reference proteome</keyword>
<evidence type="ECO:0000313" key="3">
    <source>
        <dbReference type="Proteomes" id="UP001141806"/>
    </source>
</evidence>
<evidence type="ECO:0000313" key="2">
    <source>
        <dbReference type="EMBL" id="KAJ4950815.1"/>
    </source>
</evidence>
<dbReference type="PANTHER" id="PTHR35459:SF2">
    <property type="entry name" value="T1N6.14 PROTEIN"/>
    <property type="match status" value="1"/>
</dbReference>
<feature type="region of interest" description="Disordered" evidence="1">
    <location>
        <begin position="1"/>
        <end position="73"/>
    </location>
</feature>
<feature type="compositionally biased region" description="Pro residues" evidence="1">
    <location>
        <begin position="30"/>
        <end position="39"/>
    </location>
</feature>
<evidence type="ECO:0000256" key="1">
    <source>
        <dbReference type="SAM" id="MobiDB-lite"/>
    </source>
</evidence>
<protein>
    <submittedName>
        <fullName evidence="2">Uncharacterized protein</fullName>
    </submittedName>
</protein>
<accession>A0A9Q0GQW5</accession>
<dbReference type="AlphaFoldDB" id="A0A9Q0GQW5"/>
<feature type="compositionally biased region" description="Polar residues" evidence="1">
    <location>
        <begin position="8"/>
        <end position="25"/>
    </location>
</feature>
<comment type="caution">
    <text evidence="2">The sequence shown here is derived from an EMBL/GenBank/DDBJ whole genome shotgun (WGS) entry which is preliminary data.</text>
</comment>
<dbReference type="OrthoDB" id="672903at2759"/>
<feature type="compositionally biased region" description="Low complexity" evidence="1">
    <location>
        <begin position="40"/>
        <end position="72"/>
    </location>
</feature>
<proteinExistence type="predicted"/>
<sequence length="248" mass="26961">MEKEEKSVASTTAEIQTPKPSDSAQTLPSELPPRPPAATPAPLAAAAADPDPLASAAAPNPLTATPALAPSSVASTASIQNKKRKLGDVDLHNSTYFKIRAVVKDLRPFFIEVLQTPDFQMCKAATEIRKRMKVMMDLYKQMTMQTVSIAKCKNTFDSQPSLDETKDKQKPVEKRQVEKRAEHHKADKLLEKSSGGKHPPGGNSQKVEDPKVGTYVVGGSPCGWNFTMFPGSKPVYYGVTKESRQPAK</sequence>
<gene>
    <name evidence="2" type="ORF">NE237_027647</name>
</gene>
<dbReference type="PANTHER" id="PTHR35459">
    <property type="entry name" value="T1N6.14 PROTEIN"/>
    <property type="match status" value="1"/>
</dbReference>
<feature type="compositionally biased region" description="Basic and acidic residues" evidence="1">
    <location>
        <begin position="163"/>
        <end position="191"/>
    </location>
</feature>